<evidence type="ECO:0000256" key="3">
    <source>
        <dbReference type="SAM" id="MobiDB-lite"/>
    </source>
</evidence>
<keyword evidence="2" id="KW-0698">rRNA processing</keyword>
<dbReference type="InterPro" id="IPR019398">
    <property type="entry name" value="Pre-rRNA_process_TSR2"/>
</dbReference>
<dbReference type="Proteomes" id="UP000789706">
    <property type="component" value="Unassembled WGS sequence"/>
</dbReference>
<comment type="similarity">
    <text evidence="1">Belongs to the TSR2 family.</text>
</comment>
<evidence type="ECO:0000256" key="2">
    <source>
        <dbReference type="ARBA" id="ARBA00022552"/>
    </source>
</evidence>
<evidence type="ECO:0000313" key="4">
    <source>
        <dbReference type="EMBL" id="CAG8533963.1"/>
    </source>
</evidence>
<dbReference type="Pfam" id="PF10273">
    <property type="entry name" value="WGG"/>
    <property type="match status" value="1"/>
</dbReference>
<protein>
    <submittedName>
        <fullName evidence="4">1047_t:CDS:1</fullName>
    </submittedName>
</protein>
<keyword evidence="5" id="KW-1185">Reference proteome</keyword>
<reference evidence="4" key="1">
    <citation type="submission" date="2021-06" db="EMBL/GenBank/DDBJ databases">
        <authorList>
            <person name="Kallberg Y."/>
            <person name="Tangrot J."/>
            <person name="Rosling A."/>
        </authorList>
    </citation>
    <scope>NUCLEOTIDE SEQUENCE</scope>
    <source>
        <strain evidence="4">AZ414A</strain>
    </source>
</reference>
<feature type="compositionally biased region" description="Polar residues" evidence="3">
    <location>
        <begin position="55"/>
        <end position="64"/>
    </location>
</feature>
<evidence type="ECO:0000313" key="5">
    <source>
        <dbReference type="Proteomes" id="UP000789706"/>
    </source>
</evidence>
<name>A0A9N9AKL1_9GLOM</name>
<dbReference type="OrthoDB" id="263560at2759"/>
<gene>
    <name evidence="4" type="ORF">DEBURN_LOCUS6279</name>
</gene>
<proteinExistence type="inferred from homology"/>
<evidence type="ECO:0000256" key="1">
    <source>
        <dbReference type="ARBA" id="ARBA00006524"/>
    </source>
</evidence>
<feature type="region of interest" description="Disordered" evidence="3">
    <location>
        <begin position="55"/>
        <end position="89"/>
    </location>
</feature>
<organism evidence="4 5">
    <name type="scientific">Diversispora eburnea</name>
    <dbReference type="NCBI Taxonomy" id="1213867"/>
    <lineage>
        <taxon>Eukaryota</taxon>
        <taxon>Fungi</taxon>
        <taxon>Fungi incertae sedis</taxon>
        <taxon>Mucoromycota</taxon>
        <taxon>Glomeromycotina</taxon>
        <taxon>Glomeromycetes</taxon>
        <taxon>Diversisporales</taxon>
        <taxon>Diversisporaceae</taxon>
        <taxon>Diversispora</taxon>
    </lineage>
</organism>
<comment type="caution">
    <text evidence="4">The sequence shown here is derived from an EMBL/GenBank/DDBJ whole genome shotgun (WGS) entry which is preliminary data.</text>
</comment>
<dbReference type="GO" id="GO:0006364">
    <property type="term" value="P:rRNA processing"/>
    <property type="evidence" value="ECO:0007669"/>
    <property type="project" value="UniProtKB-KW"/>
</dbReference>
<accession>A0A9N9AKL1</accession>
<sequence length="101" mass="11673">MQWGGIDSSDKCDWFMNVVIDHFLKNNGKEPYVEDLESILDQIMLRLKHSTKNVSNSVRGISNGNKEDNSSIDHVIDKPTKTRNEPIIDEEGFQLVTRRKR</sequence>
<dbReference type="EMBL" id="CAJVPK010000629">
    <property type="protein sequence ID" value="CAG8533963.1"/>
    <property type="molecule type" value="Genomic_DNA"/>
</dbReference>
<dbReference type="AlphaFoldDB" id="A0A9N9AKL1"/>
<feature type="compositionally biased region" description="Basic and acidic residues" evidence="3">
    <location>
        <begin position="65"/>
        <end position="86"/>
    </location>
</feature>